<proteinExistence type="predicted"/>
<name>A0A9P7A261_9AGAM</name>
<keyword evidence="3" id="KW-1185">Reference proteome</keyword>
<organism evidence="2 3">
    <name type="scientific">Suillus placidus</name>
    <dbReference type="NCBI Taxonomy" id="48579"/>
    <lineage>
        <taxon>Eukaryota</taxon>
        <taxon>Fungi</taxon>
        <taxon>Dikarya</taxon>
        <taxon>Basidiomycota</taxon>
        <taxon>Agaricomycotina</taxon>
        <taxon>Agaricomycetes</taxon>
        <taxon>Agaricomycetidae</taxon>
        <taxon>Boletales</taxon>
        <taxon>Suillineae</taxon>
        <taxon>Suillaceae</taxon>
        <taxon>Suillus</taxon>
    </lineage>
</organism>
<dbReference type="AlphaFoldDB" id="A0A9P7A261"/>
<reference evidence="2" key="1">
    <citation type="journal article" date="2020" name="New Phytol.">
        <title>Comparative genomics reveals dynamic genome evolution in host specialist ectomycorrhizal fungi.</title>
        <authorList>
            <person name="Lofgren L.A."/>
            <person name="Nguyen N.H."/>
            <person name="Vilgalys R."/>
            <person name="Ruytinx J."/>
            <person name="Liao H.L."/>
            <person name="Branco S."/>
            <person name="Kuo A."/>
            <person name="LaButti K."/>
            <person name="Lipzen A."/>
            <person name="Andreopoulos W."/>
            <person name="Pangilinan J."/>
            <person name="Riley R."/>
            <person name="Hundley H."/>
            <person name="Na H."/>
            <person name="Barry K."/>
            <person name="Grigoriev I.V."/>
            <person name="Stajich J.E."/>
            <person name="Kennedy P.G."/>
        </authorList>
    </citation>
    <scope>NUCLEOTIDE SEQUENCE</scope>
    <source>
        <strain evidence="2">DOB743</strain>
    </source>
</reference>
<evidence type="ECO:0000313" key="3">
    <source>
        <dbReference type="Proteomes" id="UP000714275"/>
    </source>
</evidence>
<sequence>NGPFQSAFLMRDQPLSLLDIAQMNLSRHQFAFLSACETAVGDFSMHDEVIHLAAGLQFARVKSIV</sequence>
<feature type="non-terminal residue" evidence="2">
    <location>
        <position position="1"/>
    </location>
</feature>
<dbReference type="Proteomes" id="UP000714275">
    <property type="component" value="Unassembled WGS sequence"/>
</dbReference>
<dbReference type="EMBL" id="JABBWD010000007">
    <property type="protein sequence ID" value="KAG1780906.1"/>
    <property type="molecule type" value="Genomic_DNA"/>
</dbReference>
<protein>
    <recommendedName>
        <fullName evidence="1">CHAT domain-containing protein</fullName>
    </recommendedName>
</protein>
<feature type="non-terminal residue" evidence="2">
    <location>
        <position position="65"/>
    </location>
</feature>
<evidence type="ECO:0000259" key="1">
    <source>
        <dbReference type="Pfam" id="PF12770"/>
    </source>
</evidence>
<gene>
    <name evidence="2" type="ORF">EV702DRAFT_951497</name>
</gene>
<dbReference type="Pfam" id="PF12770">
    <property type="entry name" value="CHAT"/>
    <property type="match status" value="1"/>
</dbReference>
<comment type="caution">
    <text evidence="2">The sequence shown here is derived from an EMBL/GenBank/DDBJ whole genome shotgun (WGS) entry which is preliminary data.</text>
</comment>
<evidence type="ECO:0000313" key="2">
    <source>
        <dbReference type="EMBL" id="KAG1780906.1"/>
    </source>
</evidence>
<dbReference type="OrthoDB" id="9991317at2759"/>
<feature type="domain" description="CHAT" evidence="1">
    <location>
        <begin position="5"/>
        <end position="63"/>
    </location>
</feature>
<dbReference type="InterPro" id="IPR024983">
    <property type="entry name" value="CHAT_dom"/>
</dbReference>
<accession>A0A9P7A261</accession>